<keyword evidence="5 8" id="KW-0732">Signal</keyword>
<evidence type="ECO:0000256" key="2">
    <source>
        <dbReference type="ARBA" id="ARBA00022448"/>
    </source>
</evidence>
<feature type="domain" description="Cytochrome c7-like" evidence="10">
    <location>
        <begin position="133"/>
        <end position="224"/>
    </location>
</feature>
<sequence length="236" mass="25839">MNWKPKATLALGLVTGAVALSGMAIPLTNHPKFCASCHTIAPSYESWVKSSHKDVTCVSCHVRPTIEGWIEDKAIKGTKDVAVYLFGTPPEPHNLNAAVDSEVCLSCHRHIYRVSEVAPRDLPPPVKDVGLIMSHRAHMEAFSARGRGEGCTTCHAGVVHDAPIKGYPIVIPRGHVSADEQPWYPGYPEGSSLRTRALNDCFRCHDGKTEHRGKVLSRTCETCHIPEKISDSLLFN</sequence>
<reference evidence="11 12" key="1">
    <citation type="journal article" date="2015" name="Proc. Natl. Acad. Sci. U.S.A.">
        <title>Expanded metabolic versatility of ubiquitous nitrite-oxidizing bacteria from the genus Nitrospira.</title>
        <authorList>
            <person name="Koch H."/>
            <person name="Lucker S."/>
            <person name="Albertsen M."/>
            <person name="Kitzinger K."/>
            <person name="Herbold C."/>
            <person name="Spieck E."/>
            <person name="Nielsen P.H."/>
            <person name="Wagner M."/>
            <person name="Daims H."/>
        </authorList>
    </citation>
    <scope>NUCLEOTIDE SEQUENCE [LARGE SCALE GENOMIC DNA]</scope>
    <source>
        <strain evidence="11 12">NSP M-1</strain>
    </source>
</reference>
<dbReference type="EMBL" id="CP011801">
    <property type="protein sequence ID" value="ALA60066.1"/>
    <property type="molecule type" value="Genomic_DNA"/>
</dbReference>
<organism evidence="11 12">
    <name type="scientific">Nitrospira moscoviensis</name>
    <dbReference type="NCBI Taxonomy" id="42253"/>
    <lineage>
        <taxon>Bacteria</taxon>
        <taxon>Pseudomonadati</taxon>
        <taxon>Nitrospirota</taxon>
        <taxon>Nitrospiria</taxon>
        <taxon>Nitrospirales</taxon>
        <taxon>Nitrospiraceae</taxon>
        <taxon>Nitrospira</taxon>
    </lineage>
</organism>
<evidence type="ECO:0000256" key="4">
    <source>
        <dbReference type="ARBA" id="ARBA00022723"/>
    </source>
</evidence>
<evidence type="ECO:0000256" key="8">
    <source>
        <dbReference type="SAM" id="SignalP"/>
    </source>
</evidence>
<keyword evidence="4" id="KW-0479">Metal-binding</keyword>
<evidence type="ECO:0000256" key="5">
    <source>
        <dbReference type="ARBA" id="ARBA00022729"/>
    </source>
</evidence>
<dbReference type="InterPro" id="IPR005126">
    <property type="entry name" value="NapC/NirT_cyt_c_N"/>
</dbReference>
<evidence type="ECO:0000313" key="12">
    <source>
        <dbReference type="Proteomes" id="UP000069205"/>
    </source>
</evidence>
<dbReference type="InterPro" id="IPR036280">
    <property type="entry name" value="Multihaem_cyt_sf"/>
</dbReference>
<dbReference type="PANTHER" id="PTHR35038">
    <property type="entry name" value="DISSIMILATORY SULFITE REDUCTASE SIRA"/>
    <property type="match status" value="1"/>
</dbReference>
<dbReference type="Pfam" id="PF14522">
    <property type="entry name" value="Cytochrome_C7"/>
    <property type="match status" value="1"/>
</dbReference>
<dbReference type="RefSeq" id="WP_053380978.1">
    <property type="nucleotide sequence ID" value="NZ_CP011801.1"/>
</dbReference>
<evidence type="ECO:0000256" key="1">
    <source>
        <dbReference type="ARBA" id="ARBA00004196"/>
    </source>
</evidence>
<evidence type="ECO:0000313" key="11">
    <source>
        <dbReference type="EMBL" id="ALA60066.1"/>
    </source>
</evidence>
<dbReference type="OrthoDB" id="9782159at2"/>
<feature type="signal peptide" evidence="8">
    <location>
        <begin position="1"/>
        <end position="24"/>
    </location>
</feature>
<dbReference type="GO" id="GO:0030313">
    <property type="term" value="C:cell envelope"/>
    <property type="evidence" value="ECO:0007669"/>
    <property type="project" value="UniProtKB-SubCell"/>
</dbReference>
<feature type="domain" description="NapC/NirT cytochrome c N-terminal" evidence="9">
    <location>
        <begin position="7"/>
        <end position="96"/>
    </location>
</feature>
<evidence type="ECO:0000259" key="9">
    <source>
        <dbReference type="Pfam" id="PF03264"/>
    </source>
</evidence>
<dbReference type="PATRIC" id="fig|42253.5.peg.3627"/>
<dbReference type="KEGG" id="nmv:NITMOv2_3674"/>
<comment type="subcellular location">
    <subcellularLocation>
        <location evidence="1">Cell envelope</location>
    </subcellularLocation>
</comment>
<keyword evidence="12" id="KW-1185">Reference proteome</keyword>
<keyword evidence="6" id="KW-0249">Electron transport</keyword>
<dbReference type="STRING" id="42253.NITMOv2_3674"/>
<evidence type="ECO:0000256" key="6">
    <source>
        <dbReference type="ARBA" id="ARBA00022982"/>
    </source>
</evidence>
<evidence type="ECO:0000259" key="10">
    <source>
        <dbReference type="Pfam" id="PF14522"/>
    </source>
</evidence>
<protein>
    <submittedName>
        <fullName evidence="11">Putative Cytochrome c-type protein</fullName>
    </submittedName>
</protein>
<dbReference type="Gene3D" id="1.10.3820.10">
    <property type="entry name" value="Di-heme elbow motif domain"/>
    <property type="match status" value="1"/>
</dbReference>
<evidence type="ECO:0000256" key="3">
    <source>
        <dbReference type="ARBA" id="ARBA00022617"/>
    </source>
</evidence>
<dbReference type="GO" id="GO:0046872">
    <property type="term" value="F:metal ion binding"/>
    <property type="evidence" value="ECO:0007669"/>
    <property type="project" value="UniProtKB-KW"/>
</dbReference>
<dbReference type="SUPFAM" id="SSF48695">
    <property type="entry name" value="Multiheme cytochromes"/>
    <property type="match status" value="1"/>
</dbReference>
<keyword evidence="3" id="KW-0349">Heme</keyword>
<feature type="chain" id="PRO_5005477021" evidence="8">
    <location>
        <begin position="25"/>
        <end position="236"/>
    </location>
</feature>
<dbReference type="Pfam" id="PF03264">
    <property type="entry name" value="Cytochrom_NNT"/>
    <property type="match status" value="1"/>
</dbReference>
<gene>
    <name evidence="11" type="ORF">NITMOv2_3674</name>
</gene>
<accession>A0A0K2GGJ9</accession>
<name>A0A0K2GGJ9_NITMO</name>
<keyword evidence="7" id="KW-0408">Iron</keyword>
<dbReference type="InterPro" id="IPR029467">
    <property type="entry name" value="Cyt_c7-like"/>
</dbReference>
<evidence type="ECO:0000256" key="7">
    <source>
        <dbReference type="ARBA" id="ARBA00023004"/>
    </source>
</evidence>
<proteinExistence type="predicted"/>
<dbReference type="InterPro" id="IPR038266">
    <property type="entry name" value="NapC/NirT_cytc_sf"/>
</dbReference>
<dbReference type="Proteomes" id="UP000069205">
    <property type="component" value="Chromosome"/>
</dbReference>
<dbReference type="InterPro" id="IPR051829">
    <property type="entry name" value="Multiheme_Cytochr_ET"/>
</dbReference>
<dbReference type="AlphaFoldDB" id="A0A0K2GGJ9"/>
<keyword evidence="2" id="KW-0813">Transport</keyword>